<comment type="subcellular location">
    <subcellularLocation>
        <location evidence="1">Secreted</location>
    </subcellularLocation>
</comment>
<proteinExistence type="predicted"/>
<organism evidence="9 10">
    <name type="scientific">Oikopleura dioica</name>
    <name type="common">Tunicate</name>
    <dbReference type="NCBI Taxonomy" id="34765"/>
    <lineage>
        <taxon>Eukaryota</taxon>
        <taxon>Metazoa</taxon>
        <taxon>Chordata</taxon>
        <taxon>Tunicata</taxon>
        <taxon>Appendicularia</taxon>
        <taxon>Copelata</taxon>
        <taxon>Oikopleuridae</taxon>
        <taxon>Oikopleura</taxon>
    </lineage>
</organism>
<keyword evidence="6" id="KW-1015">Disulfide bond</keyword>
<evidence type="ECO:0000256" key="4">
    <source>
        <dbReference type="ARBA" id="ARBA00022801"/>
    </source>
</evidence>
<dbReference type="Gene3D" id="2.40.10.10">
    <property type="entry name" value="Trypsin-like serine proteases"/>
    <property type="match status" value="1"/>
</dbReference>
<dbReference type="InterPro" id="IPR001254">
    <property type="entry name" value="Trypsin_dom"/>
</dbReference>
<dbReference type="InterPro" id="IPR009003">
    <property type="entry name" value="Peptidase_S1_PA"/>
</dbReference>
<evidence type="ECO:0000256" key="6">
    <source>
        <dbReference type="ARBA" id="ARBA00023157"/>
    </source>
</evidence>
<dbReference type="Proteomes" id="UP001158576">
    <property type="component" value="Chromosome PAR"/>
</dbReference>
<protein>
    <submittedName>
        <fullName evidence="9">Oidioi.mRNA.OKI2018_I69.PAR.g9307.t1.cds</fullName>
    </submittedName>
</protein>
<dbReference type="InterPro" id="IPR050127">
    <property type="entry name" value="Serine_Proteases_S1"/>
</dbReference>
<evidence type="ECO:0000313" key="10">
    <source>
        <dbReference type="Proteomes" id="UP001158576"/>
    </source>
</evidence>
<evidence type="ECO:0000256" key="7">
    <source>
        <dbReference type="RuleBase" id="RU363034"/>
    </source>
</evidence>
<keyword evidence="3 7" id="KW-0645">Protease</keyword>
<dbReference type="SUPFAM" id="SSF50494">
    <property type="entry name" value="Trypsin-like serine proteases"/>
    <property type="match status" value="1"/>
</dbReference>
<keyword evidence="4 7" id="KW-0378">Hydrolase</keyword>
<dbReference type="PROSITE" id="PS00134">
    <property type="entry name" value="TRYPSIN_HIS"/>
    <property type="match status" value="1"/>
</dbReference>
<dbReference type="InterPro" id="IPR018114">
    <property type="entry name" value="TRYPSIN_HIS"/>
</dbReference>
<dbReference type="PROSITE" id="PS50240">
    <property type="entry name" value="TRYPSIN_DOM"/>
    <property type="match status" value="1"/>
</dbReference>
<evidence type="ECO:0000256" key="3">
    <source>
        <dbReference type="ARBA" id="ARBA00022670"/>
    </source>
</evidence>
<keyword evidence="10" id="KW-1185">Reference proteome</keyword>
<sequence>MKISSLIFGTALGGWENKWATMQKDGSSQRSAVSACTAEMQSTMDRFSIENGFWDCKGLGEAVSSISCKAKCSSGTLNFAKSEIKAKCKDPPALKLKNFGEGDELKCEEQPDPCDGPISELNIVKGTLELLSSSAKKGNQYNLVCDDGETMGTVKCKNGNISSKITNFESACDRFLCKETEAMSYFNIGTGEWNCKTKKGKVFFRLTLNHLYTCGGFVVHNNWVVTAAHCCFDGVFNIRATFGDRQKNNWDSSEYSMDAISWIQHPLYGDSSDGTGSNQDWCMVKFASDIIANDPDDKVAMPCLPTENPIPSQAGSACWLAGWGSTSYGGSLANDLQSVGVNIFGTDYCIEKGYKTELEEDDICAGVPDLDDDGDADGGKDACQGDSGGPLVCDIDGRATVIAIVSRGVGCAWKGFPGVNSSIFVAKQWIENTIRNN</sequence>
<dbReference type="CDD" id="cd00190">
    <property type="entry name" value="Tryp_SPc"/>
    <property type="match status" value="1"/>
</dbReference>
<evidence type="ECO:0000313" key="9">
    <source>
        <dbReference type="EMBL" id="CAG5079649.1"/>
    </source>
</evidence>
<evidence type="ECO:0000256" key="2">
    <source>
        <dbReference type="ARBA" id="ARBA00022525"/>
    </source>
</evidence>
<dbReference type="EMBL" id="OU015568">
    <property type="protein sequence ID" value="CAG5079649.1"/>
    <property type="molecule type" value="Genomic_DNA"/>
</dbReference>
<dbReference type="InterPro" id="IPR043504">
    <property type="entry name" value="Peptidase_S1_PA_chymotrypsin"/>
</dbReference>
<evidence type="ECO:0000256" key="1">
    <source>
        <dbReference type="ARBA" id="ARBA00004613"/>
    </source>
</evidence>
<dbReference type="SMART" id="SM00020">
    <property type="entry name" value="Tryp_SPc"/>
    <property type="match status" value="1"/>
</dbReference>
<dbReference type="PANTHER" id="PTHR24264:SF15">
    <property type="entry name" value="RIKEN CDNA 2210010C04 GENE"/>
    <property type="match status" value="1"/>
</dbReference>
<dbReference type="InterPro" id="IPR001314">
    <property type="entry name" value="Peptidase_S1A"/>
</dbReference>
<dbReference type="InterPro" id="IPR033116">
    <property type="entry name" value="TRYPSIN_SER"/>
</dbReference>
<evidence type="ECO:0000256" key="5">
    <source>
        <dbReference type="ARBA" id="ARBA00022825"/>
    </source>
</evidence>
<feature type="domain" description="Peptidase S1" evidence="8">
    <location>
        <begin position="188"/>
        <end position="435"/>
    </location>
</feature>
<dbReference type="PANTHER" id="PTHR24264">
    <property type="entry name" value="TRYPSIN-RELATED"/>
    <property type="match status" value="1"/>
</dbReference>
<keyword evidence="2" id="KW-0964">Secreted</keyword>
<evidence type="ECO:0000259" key="8">
    <source>
        <dbReference type="PROSITE" id="PS50240"/>
    </source>
</evidence>
<accession>A0ABN7RK17</accession>
<dbReference type="PRINTS" id="PR00722">
    <property type="entry name" value="CHYMOTRYPSIN"/>
</dbReference>
<reference evidence="9 10" key="1">
    <citation type="submission" date="2021-04" db="EMBL/GenBank/DDBJ databases">
        <authorList>
            <person name="Bliznina A."/>
        </authorList>
    </citation>
    <scope>NUCLEOTIDE SEQUENCE [LARGE SCALE GENOMIC DNA]</scope>
</reference>
<keyword evidence="5 7" id="KW-0720">Serine protease</keyword>
<gene>
    <name evidence="9" type="ORF">OKIOD_LOCUS865</name>
</gene>
<dbReference type="PROSITE" id="PS00135">
    <property type="entry name" value="TRYPSIN_SER"/>
    <property type="match status" value="1"/>
</dbReference>
<name>A0ABN7RK17_OIKDI</name>
<dbReference type="Pfam" id="PF00089">
    <property type="entry name" value="Trypsin"/>
    <property type="match status" value="1"/>
</dbReference>